<evidence type="ECO:0008006" key="5">
    <source>
        <dbReference type="Google" id="ProtNLM"/>
    </source>
</evidence>
<comment type="caution">
    <text evidence="1">The sequence shown here is derived from an EMBL/GenBank/DDBJ whole genome shotgun (WGS) entry which is preliminary data.</text>
</comment>
<evidence type="ECO:0000313" key="3">
    <source>
        <dbReference type="Proteomes" id="UP000433575"/>
    </source>
</evidence>
<protein>
    <recommendedName>
        <fullName evidence="5">Lipoprotein</fullName>
    </recommendedName>
</protein>
<dbReference type="OrthoDB" id="9903360at2"/>
<dbReference type="Proteomes" id="UP000480929">
    <property type="component" value="Unassembled WGS sequence"/>
</dbReference>
<gene>
    <name evidence="2" type="ORF">GKD88_00025</name>
    <name evidence="1" type="ORF">GKE08_00025</name>
</gene>
<name>A0A6N7S1U3_9FIRM</name>
<reference evidence="3 4" key="1">
    <citation type="journal article" date="2019" name="Nat. Med.">
        <title>A library of human gut bacterial isolates paired with longitudinal multiomics data enables mechanistic microbiome research.</title>
        <authorList>
            <person name="Poyet M."/>
            <person name="Groussin M."/>
            <person name="Gibbons S.M."/>
            <person name="Avila-Pacheco J."/>
            <person name="Jiang X."/>
            <person name="Kearney S.M."/>
            <person name="Perrotta A.R."/>
            <person name="Berdy B."/>
            <person name="Zhao S."/>
            <person name="Lieberman T.D."/>
            <person name="Swanson P.K."/>
            <person name="Smith M."/>
            <person name="Roesemann S."/>
            <person name="Alexander J.E."/>
            <person name="Rich S.A."/>
            <person name="Livny J."/>
            <person name="Vlamakis H."/>
            <person name="Clish C."/>
            <person name="Bullock K."/>
            <person name="Deik A."/>
            <person name="Scott J."/>
            <person name="Pierce K.A."/>
            <person name="Xavier R.J."/>
            <person name="Alm E.J."/>
        </authorList>
    </citation>
    <scope>NUCLEOTIDE SEQUENCE [LARGE SCALE GENOMIC DNA]</scope>
    <source>
        <strain evidence="1 3">BIOML-A4</strain>
        <strain evidence="2 4">BIOML-A5</strain>
    </source>
</reference>
<evidence type="ECO:0000313" key="2">
    <source>
        <dbReference type="EMBL" id="MSC31513.1"/>
    </source>
</evidence>
<dbReference type="PROSITE" id="PS51257">
    <property type="entry name" value="PROKAR_LIPOPROTEIN"/>
    <property type="match status" value="1"/>
</dbReference>
<dbReference type="EMBL" id="WKPI01000001">
    <property type="protein sequence ID" value="MSC31513.1"/>
    <property type="molecule type" value="Genomic_DNA"/>
</dbReference>
<dbReference type="Proteomes" id="UP000433575">
    <property type="component" value="Unassembled WGS sequence"/>
</dbReference>
<proteinExistence type="predicted"/>
<keyword evidence="4" id="KW-1185">Reference proteome</keyword>
<sequence>MEDEEKIGFGFTALVCLLLSGCAKQESAQEIMARVEAQSAQNEAVQTLELDGKMSMEAQGMTLDFPLSGVIQTQPLSTVGEPAIYFEMGTTFLGQAMTFSFFVQDQTFYSDIMGERSIEPFVSSDSENNETQSIASMFQKFSVEKTSEGYRLSYQADNFAELQGMLESLIEETGNEETLNNLRDQWKDIDDSVALEACTLNYDISKEYQMTRGELNLAISTLEEEIPTRISFTLTLMISTDKPMTQPDLSGWHL</sequence>
<accession>A0A6N7S1U3</accession>
<dbReference type="RefSeq" id="WP_154237437.1">
    <property type="nucleotide sequence ID" value="NZ_WKPI01000001.1"/>
</dbReference>
<organism evidence="1 3">
    <name type="scientific">Holdemania massiliensis</name>
    <dbReference type="NCBI Taxonomy" id="1468449"/>
    <lineage>
        <taxon>Bacteria</taxon>
        <taxon>Bacillati</taxon>
        <taxon>Bacillota</taxon>
        <taxon>Erysipelotrichia</taxon>
        <taxon>Erysipelotrichales</taxon>
        <taxon>Erysipelotrichaceae</taxon>
        <taxon>Holdemania</taxon>
    </lineage>
</organism>
<evidence type="ECO:0000313" key="1">
    <source>
        <dbReference type="EMBL" id="MSA87719.1"/>
    </source>
</evidence>
<dbReference type="EMBL" id="WKPJ01000001">
    <property type="protein sequence ID" value="MSA87719.1"/>
    <property type="molecule type" value="Genomic_DNA"/>
</dbReference>
<dbReference type="AlphaFoldDB" id="A0A6N7S1U3"/>
<evidence type="ECO:0000313" key="4">
    <source>
        <dbReference type="Proteomes" id="UP000480929"/>
    </source>
</evidence>